<organism evidence="1 2">
    <name type="scientific">Dreissena polymorpha</name>
    <name type="common">Zebra mussel</name>
    <name type="synonym">Mytilus polymorpha</name>
    <dbReference type="NCBI Taxonomy" id="45954"/>
    <lineage>
        <taxon>Eukaryota</taxon>
        <taxon>Metazoa</taxon>
        <taxon>Spiralia</taxon>
        <taxon>Lophotrochozoa</taxon>
        <taxon>Mollusca</taxon>
        <taxon>Bivalvia</taxon>
        <taxon>Autobranchia</taxon>
        <taxon>Heteroconchia</taxon>
        <taxon>Euheterodonta</taxon>
        <taxon>Imparidentia</taxon>
        <taxon>Neoheterodontei</taxon>
        <taxon>Myida</taxon>
        <taxon>Dreissenoidea</taxon>
        <taxon>Dreissenidae</taxon>
        <taxon>Dreissena</taxon>
    </lineage>
</organism>
<gene>
    <name evidence="1" type="ORF">DPMN_181700</name>
</gene>
<proteinExistence type="predicted"/>
<feature type="non-terminal residue" evidence="1">
    <location>
        <position position="97"/>
    </location>
</feature>
<reference evidence="1" key="2">
    <citation type="submission" date="2020-11" db="EMBL/GenBank/DDBJ databases">
        <authorList>
            <person name="McCartney M.A."/>
            <person name="Auch B."/>
            <person name="Kono T."/>
            <person name="Mallez S."/>
            <person name="Becker A."/>
            <person name="Gohl D.M."/>
            <person name="Silverstein K.A.T."/>
            <person name="Koren S."/>
            <person name="Bechman K.B."/>
            <person name="Herman A."/>
            <person name="Abrahante J.E."/>
            <person name="Garbe J."/>
        </authorList>
    </citation>
    <scope>NUCLEOTIDE SEQUENCE</scope>
    <source>
        <strain evidence="1">Duluth1</strain>
        <tissue evidence="1">Whole animal</tissue>
    </source>
</reference>
<protein>
    <submittedName>
        <fullName evidence="1">Uncharacterized protein</fullName>
    </submittedName>
</protein>
<dbReference type="Proteomes" id="UP000828390">
    <property type="component" value="Unassembled WGS sequence"/>
</dbReference>
<name>A0A9D4DE68_DREPO</name>
<evidence type="ECO:0000313" key="1">
    <source>
        <dbReference type="EMBL" id="KAH3747276.1"/>
    </source>
</evidence>
<reference evidence="1" key="1">
    <citation type="journal article" date="2019" name="bioRxiv">
        <title>The Genome of the Zebra Mussel, Dreissena polymorpha: A Resource for Invasive Species Research.</title>
        <authorList>
            <person name="McCartney M.A."/>
            <person name="Auch B."/>
            <person name="Kono T."/>
            <person name="Mallez S."/>
            <person name="Zhang Y."/>
            <person name="Obille A."/>
            <person name="Becker A."/>
            <person name="Abrahante J.E."/>
            <person name="Garbe J."/>
            <person name="Badalamenti J.P."/>
            <person name="Herman A."/>
            <person name="Mangelson H."/>
            <person name="Liachko I."/>
            <person name="Sullivan S."/>
            <person name="Sone E.D."/>
            <person name="Koren S."/>
            <person name="Silverstein K.A.T."/>
            <person name="Beckman K.B."/>
            <person name="Gohl D.M."/>
        </authorList>
    </citation>
    <scope>NUCLEOTIDE SEQUENCE</scope>
    <source>
        <strain evidence="1">Duluth1</strain>
        <tissue evidence="1">Whole animal</tissue>
    </source>
</reference>
<accession>A0A9D4DE68</accession>
<evidence type="ECO:0000313" key="2">
    <source>
        <dbReference type="Proteomes" id="UP000828390"/>
    </source>
</evidence>
<comment type="caution">
    <text evidence="1">The sequence shown here is derived from an EMBL/GenBank/DDBJ whole genome shotgun (WGS) entry which is preliminary data.</text>
</comment>
<keyword evidence="2" id="KW-1185">Reference proteome</keyword>
<dbReference type="EMBL" id="JAIWYP010000010">
    <property type="protein sequence ID" value="KAH3747276.1"/>
    <property type="molecule type" value="Genomic_DNA"/>
</dbReference>
<sequence length="97" mass="10318">MQGKALVEDNILEGNLGNSQYVQEQLTVCSGNLGNSQYVQEQLTVCSGNLGNSQYVQCGNQILKAFANSLDPDETPQNVASPENKAMVAILGLTSVI</sequence>
<dbReference type="AlphaFoldDB" id="A0A9D4DE68"/>